<organism evidence="2 3">
    <name type="scientific">Dreissena polymorpha</name>
    <name type="common">Zebra mussel</name>
    <name type="synonym">Mytilus polymorpha</name>
    <dbReference type="NCBI Taxonomy" id="45954"/>
    <lineage>
        <taxon>Eukaryota</taxon>
        <taxon>Metazoa</taxon>
        <taxon>Spiralia</taxon>
        <taxon>Lophotrochozoa</taxon>
        <taxon>Mollusca</taxon>
        <taxon>Bivalvia</taxon>
        <taxon>Autobranchia</taxon>
        <taxon>Heteroconchia</taxon>
        <taxon>Euheterodonta</taxon>
        <taxon>Imparidentia</taxon>
        <taxon>Neoheterodontei</taxon>
        <taxon>Myida</taxon>
        <taxon>Dreissenoidea</taxon>
        <taxon>Dreissenidae</taxon>
        <taxon>Dreissena</taxon>
    </lineage>
</organism>
<gene>
    <name evidence="2" type="ORF">DPMN_016838</name>
</gene>
<sequence length="124" mass="13620">MSMDNYLRPADVAVLCGGILASLVVGIVYAVKESRHESSSFRYHRGGGKLHPVPVAVSLVVTFESSISYLILPSDAYHRADCRIPDDVLHNYPIILSTTNHERLRVPTDAPRVQKSPTDVHVVG</sequence>
<feature type="transmembrane region" description="Helical" evidence="1">
    <location>
        <begin position="12"/>
        <end position="31"/>
    </location>
</feature>
<dbReference type="Proteomes" id="UP000828390">
    <property type="component" value="Unassembled WGS sequence"/>
</dbReference>
<reference evidence="2" key="1">
    <citation type="journal article" date="2019" name="bioRxiv">
        <title>The Genome of the Zebra Mussel, Dreissena polymorpha: A Resource for Invasive Species Research.</title>
        <authorList>
            <person name="McCartney M.A."/>
            <person name="Auch B."/>
            <person name="Kono T."/>
            <person name="Mallez S."/>
            <person name="Zhang Y."/>
            <person name="Obille A."/>
            <person name="Becker A."/>
            <person name="Abrahante J.E."/>
            <person name="Garbe J."/>
            <person name="Badalamenti J.P."/>
            <person name="Herman A."/>
            <person name="Mangelson H."/>
            <person name="Liachko I."/>
            <person name="Sullivan S."/>
            <person name="Sone E.D."/>
            <person name="Koren S."/>
            <person name="Silverstein K.A.T."/>
            <person name="Beckman K.B."/>
            <person name="Gohl D.M."/>
        </authorList>
    </citation>
    <scope>NUCLEOTIDE SEQUENCE</scope>
    <source>
        <strain evidence="2">Duluth1</strain>
        <tissue evidence="2">Whole animal</tissue>
    </source>
</reference>
<evidence type="ECO:0000313" key="3">
    <source>
        <dbReference type="Proteomes" id="UP000828390"/>
    </source>
</evidence>
<comment type="caution">
    <text evidence="2">The sequence shown here is derived from an EMBL/GenBank/DDBJ whole genome shotgun (WGS) entry which is preliminary data.</text>
</comment>
<reference evidence="2" key="2">
    <citation type="submission" date="2020-11" db="EMBL/GenBank/DDBJ databases">
        <authorList>
            <person name="McCartney M.A."/>
            <person name="Auch B."/>
            <person name="Kono T."/>
            <person name="Mallez S."/>
            <person name="Becker A."/>
            <person name="Gohl D.M."/>
            <person name="Silverstein K.A.T."/>
            <person name="Koren S."/>
            <person name="Bechman K.B."/>
            <person name="Herman A."/>
            <person name="Abrahante J.E."/>
            <person name="Garbe J."/>
        </authorList>
    </citation>
    <scope>NUCLEOTIDE SEQUENCE</scope>
    <source>
        <strain evidence="2">Duluth1</strain>
        <tissue evidence="2">Whole animal</tissue>
    </source>
</reference>
<keyword evidence="1" id="KW-0472">Membrane</keyword>
<keyword evidence="3" id="KW-1185">Reference proteome</keyword>
<feature type="transmembrane region" description="Helical" evidence="1">
    <location>
        <begin position="52"/>
        <end position="72"/>
    </location>
</feature>
<protein>
    <submittedName>
        <fullName evidence="2">Uncharacterized protein</fullName>
    </submittedName>
</protein>
<keyword evidence="1" id="KW-1133">Transmembrane helix</keyword>
<name>A0A9D4S7J3_DREPO</name>
<dbReference type="AlphaFoldDB" id="A0A9D4S7J3"/>
<accession>A0A9D4S7J3</accession>
<keyword evidence="1" id="KW-0812">Transmembrane</keyword>
<dbReference type="EMBL" id="JAIWYP010000001">
    <property type="protein sequence ID" value="KAH3892712.1"/>
    <property type="molecule type" value="Genomic_DNA"/>
</dbReference>
<evidence type="ECO:0000256" key="1">
    <source>
        <dbReference type="SAM" id="Phobius"/>
    </source>
</evidence>
<proteinExistence type="predicted"/>
<evidence type="ECO:0000313" key="2">
    <source>
        <dbReference type="EMBL" id="KAH3892712.1"/>
    </source>
</evidence>